<keyword evidence="10" id="KW-1185">Reference proteome</keyword>
<evidence type="ECO:0000259" key="7">
    <source>
        <dbReference type="Pfam" id="PF07005"/>
    </source>
</evidence>
<name>A0A8D5UGK9_9BACL</name>
<organism evidence="9 10">
    <name type="scientific">Polycladomyces abyssicola</name>
    <dbReference type="NCBI Taxonomy" id="1125966"/>
    <lineage>
        <taxon>Bacteria</taxon>
        <taxon>Bacillati</taxon>
        <taxon>Bacillota</taxon>
        <taxon>Bacilli</taxon>
        <taxon>Bacillales</taxon>
        <taxon>Thermoactinomycetaceae</taxon>
        <taxon>Polycladomyces</taxon>
    </lineage>
</organism>
<keyword evidence="3" id="KW-0547">Nucleotide-binding</keyword>
<dbReference type="Proteomes" id="UP000677436">
    <property type="component" value="Chromosome"/>
</dbReference>
<evidence type="ECO:0000313" key="9">
    <source>
        <dbReference type="EMBL" id="BCU81879.1"/>
    </source>
</evidence>
<dbReference type="InterPro" id="IPR037051">
    <property type="entry name" value="4-carb_acid_sugar_kinase_N_sf"/>
</dbReference>
<evidence type="ECO:0000256" key="4">
    <source>
        <dbReference type="ARBA" id="ARBA00022777"/>
    </source>
</evidence>
<feature type="domain" description="Four-carbon acid sugar kinase N-terminal" evidence="7">
    <location>
        <begin position="4"/>
        <end position="230"/>
    </location>
</feature>
<keyword evidence="4" id="KW-0418">Kinase</keyword>
<dbReference type="SUPFAM" id="SSF142764">
    <property type="entry name" value="YgbK-like"/>
    <property type="match status" value="1"/>
</dbReference>
<evidence type="ECO:0000256" key="3">
    <source>
        <dbReference type="ARBA" id="ARBA00022741"/>
    </source>
</evidence>
<sequence length="434" mass="47442">MRKLVVIADDITGGNATGVLLAKLGWKVLTVPDHQVSITGSLEGHDAVVWNAATRLLPAEEAGLRVRRMTELVLSHESRPLLAKRIDSTLRGSIGRETEAVLHMMPPETIAAVVPAFPESGRFTRGGELFVYGVPVHQTEAGRDPFTPVRTSRVVDWIQSQTSLPVGLLETGKYTIQTDLRRELDRLIALGHKLIVCDAESDEEIEKLAEVWAGLDIPVLPVDPGPFTAAYAAAKNAERKRILLVSGSLAETARKQLDYLEQSFPVGMMTVNVDRLTDGAQDYIAEVVHRVKELTEQFQVVGLRTDGAPTNRCDGHTVSQAVARLVMKLIHRYPFDGLYLSGGEVAFTTLQAMEVKGLQLMGEVLPLCVMAKLVGGPFQGMHIITKGGSVGDEAAILTSVKALLRQGGEIKWNRNDPYWALPSEIRRVSGRKSH</sequence>
<dbReference type="KEGG" id="pabs:JIR001_16620"/>
<dbReference type="AlphaFoldDB" id="A0A8D5UGK9"/>
<keyword evidence="5" id="KW-0067">ATP-binding</keyword>
<comment type="similarity">
    <text evidence="1">Belongs to the four-carbon acid sugar kinase family.</text>
</comment>
<feature type="domain" description="Four-carbon acid sugar kinase nucleotide binding" evidence="8">
    <location>
        <begin position="243"/>
        <end position="395"/>
    </location>
</feature>
<dbReference type="EMBL" id="AP024601">
    <property type="protein sequence ID" value="BCU81879.1"/>
    <property type="molecule type" value="Genomic_DNA"/>
</dbReference>
<evidence type="ECO:0000313" key="10">
    <source>
        <dbReference type="Proteomes" id="UP000677436"/>
    </source>
</evidence>
<reference evidence="9" key="1">
    <citation type="journal article" date="2013" name="Int. J. Syst. Evol. Microbiol.">
        <title>Polycladomyces abyssicola gen. nov., sp. nov., a thermophilic filamentous bacterium isolated from hemipelagic sediment.</title>
        <authorList>
            <person name="Tsubouchi T."/>
            <person name="Shimane Y."/>
            <person name="Mori K."/>
            <person name="Usui K."/>
            <person name="Hiraki T."/>
            <person name="Tame A."/>
            <person name="Uematsu K."/>
            <person name="Maruyama T."/>
            <person name="Hatada Y."/>
        </authorList>
    </citation>
    <scope>NUCLEOTIDE SEQUENCE</scope>
    <source>
        <strain evidence="9">JIR-001</strain>
    </source>
</reference>
<proteinExistence type="inferred from homology"/>
<dbReference type="GO" id="GO:0005524">
    <property type="term" value="F:ATP binding"/>
    <property type="evidence" value="ECO:0007669"/>
    <property type="project" value="UniProtKB-KW"/>
</dbReference>
<dbReference type="Pfam" id="PF07005">
    <property type="entry name" value="SBD_N"/>
    <property type="match status" value="1"/>
</dbReference>
<gene>
    <name evidence="9" type="ORF">JIR001_16620</name>
</gene>
<dbReference type="Gene3D" id="3.40.50.10840">
    <property type="entry name" value="Putative sugar-binding, N-terminal domain"/>
    <property type="match status" value="1"/>
</dbReference>
<evidence type="ECO:0000256" key="5">
    <source>
        <dbReference type="ARBA" id="ARBA00022840"/>
    </source>
</evidence>
<accession>A0A8D5UGK9</accession>
<evidence type="ECO:0000256" key="2">
    <source>
        <dbReference type="ARBA" id="ARBA00022679"/>
    </source>
</evidence>
<keyword evidence="6" id="KW-0119">Carbohydrate metabolism</keyword>
<dbReference type="RefSeq" id="WP_212772302.1">
    <property type="nucleotide sequence ID" value="NZ_AP024601.1"/>
</dbReference>
<evidence type="ECO:0000259" key="8">
    <source>
        <dbReference type="Pfam" id="PF17042"/>
    </source>
</evidence>
<evidence type="ECO:0000256" key="1">
    <source>
        <dbReference type="ARBA" id="ARBA00005715"/>
    </source>
</evidence>
<dbReference type="Pfam" id="PF17042">
    <property type="entry name" value="NBD_C"/>
    <property type="match status" value="1"/>
</dbReference>
<dbReference type="Gene3D" id="3.40.980.20">
    <property type="entry name" value="Four-carbon acid sugar kinase, nucleotide binding domain"/>
    <property type="match status" value="1"/>
</dbReference>
<dbReference type="InterPro" id="IPR010737">
    <property type="entry name" value="4-carb_acid_sugar_kinase_N"/>
</dbReference>
<protein>
    <recommendedName>
        <fullName evidence="11">Four-carbon acid sugar kinase family protein</fullName>
    </recommendedName>
</protein>
<keyword evidence="2" id="KW-0808">Transferase</keyword>
<dbReference type="GO" id="GO:0016301">
    <property type="term" value="F:kinase activity"/>
    <property type="evidence" value="ECO:0007669"/>
    <property type="project" value="UniProtKB-KW"/>
</dbReference>
<dbReference type="InterPro" id="IPR031475">
    <property type="entry name" value="NBD_C"/>
</dbReference>
<evidence type="ECO:0008006" key="11">
    <source>
        <dbReference type="Google" id="ProtNLM"/>
    </source>
</evidence>
<dbReference type="InterPro" id="IPR042213">
    <property type="entry name" value="NBD_C_sf"/>
</dbReference>
<evidence type="ECO:0000256" key="6">
    <source>
        <dbReference type="ARBA" id="ARBA00023277"/>
    </source>
</evidence>
<reference evidence="9" key="2">
    <citation type="journal article" date="2021" name="Microbiol. Resour. Announc.">
        <title>Complete Genome Sequence of Polycladomyces abyssicola JIR-001T, Isolated from Hemipelagic Sediment in Deep Seawater.</title>
        <authorList>
            <person name="Tsubouchi T."/>
            <person name="Kaneko Y."/>
        </authorList>
    </citation>
    <scope>NUCLEOTIDE SEQUENCE</scope>
    <source>
        <strain evidence="9">JIR-001</strain>
    </source>
</reference>